<sequence>MTVTPASPVATSPPLFIPRGYQEEIFRKAQDGNIIAALDTGSGKTYISMLLIKWIATLESSRGKLIVFLVPKVPLVEQQGNFIERHTSLRVAQIHGGVAVNILDRSKWKGLFAKTDVLVMTAQIFLNILTHSHWSLKKVSLIIIDECHHTRKNHPYNGVMKEYFQCHAFSRPKIFGMTASPTWNTRNPEEALATLEKNMDAKVITVKQHAEELLEHSPKPIEVIRQYPPPPEKFLEYPFPSIWSRFDREILPRELDIPWSKLQMRYDVAWHSLGPFAAELYLHSDLRARISQSMNATDANEMEILRLKFLSVDGIDDAAPTQAVKPVAPEVRDLGDLLEEYHHFLQFEYDEEDLPGPWAFNMDWCTPKVQVLIETLLAHHTPAFQGIVFVEQRHIATCLARLLSRVPQLKGIIKCAECVGHGNDTTGTGTGMRNNKQRDIVRDFRSGLVNLLIATPVAEEGLDFPACDLVVRFDSIQHMVGYVQSRGRARHKSSTFVIMVQEGNTPDITRYKTFLESEPEIKQLYQAMVLDTTDTEENDGVEEVSVTDLAARERFIVPSTGAILSYNTAIGLLGHLCSLIPCDSFTSSPQPKYEGDFISTLRLPNALPLPSEQLLYVGPQKHSKKEAKRAVAFMAVKALHALNVFDDYLLPTRSAKEHSDDVDGRVLKDVSSVPELMTVTVRDPWTLGQQLWTHPISCDGHQVAAIVTGSLLPPVELAWDGHALRTHEGELVQFDDERRERALLQDYTDLALWWFVSSRPRATPLSCYCVPTRPNSSQPDFEAMERQLEYPHGNYDWSGINEGDYDHVLFMNNKEHGRPYLIHTIRHDLTPMSKPPEGSRESDYDTFWDYFRWKFIRRGVIPEVPQGGPLIEAYHFPRQTSSAYHLTSFDGPADFVVPPVDPRPFYLPFSFCRWFSMPEDMFRLYHLLPRILHRVSDVWRARNARFELGLPPIVDDLLIEAFTLPSAGAGFSNQRLETLGDAVLKLCTSVHLFNRFPYRHEGQLDALRRSSISNRTLLARAKDNGLEHHLSGEKQNLKTWRFVVSEESPSLDGGHTDRHAHRLMARRSLQDCMEASLGASYLTGGLPMVLQTGTALGLNFGGAVPWPLRYSRPPNPAYMSPLFYDLQTTLDYEFNRPELLLEAMTHPSFPSTGTSYQRLEFLGDAVIDLVVMTYLHKKFPRATSGQLSCARSRGVCAPVLASVAVRRLGLHKLILVNNAQLSMAIDKYVPVLESISSKDIVLQSWAHDPPKAISDVMESLVAAILIDSAYNLDKTAVVVELIMEDILDVLSPDLRPDPVSELMVWTAQSGCHRVYLQKSRSRSESKQNDTVCVIVHDITVAGPVTASNLSVARAFASERARVVLQDDKSEKSLVRLCDCACALKDAESASALFDEDIDELAFEETETGFAALAQRKLEDLFGPAQDDEPDADDEVDSLFDEPRDDYMCL</sequence>
<keyword evidence="2" id="KW-1185">Reference proteome</keyword>
<organism evidence="1 2">
    <name type="scientific">Auriscalpium vulgare</name>
    <dbReference type="NCBI Taxonomy" id="40419"/>
    <lineage>
        <taxon>Eukaryota</taxon>
        <taxon>Fungi</taxon>
        <taxon>Dikarya</taxon>
        <taxon>Basidiomycota</taxon>
        <taxon>Agaricomycotina</taxon>
        <taxon>Agaricomycetes</taxon>
        <taxon>Russulales</taxon>
        <taxon>Auriscalpiaceae</taxon>
        <taxon>Auriscalpium</taxon>
    </lineage>
</organism>
<dbReference type="Proteomes" id="UP000814033">
    <property type="component" value="Unassembled WGS sequence"/>
</dbReference>
<protein>
    <submittedName>
        <fullName evidence="1">P-loop containing nucleoside triphosphate hydrolase protein</fullName>
    </submittedName>
</protein>
<accession>A0ACB8RS93</accession>
<gene>
    <name evidence="1" type="ORF">FA95DRAFT_1606397</name>
</gene>
<dbReference type="EMBL" id="MU275912">
    <property type="protein sequence ID" value="KAI0047036.1"/>
    <property type="molecule type" value="Genomic_DNA"/>
</dbReference>
<name>A0ACB8RS93_9AGAM</name>
<comment type="caution">
    <text evidence="1">The sequence shown here is derived from an EMBL/GenBank/DDBJ whole genome shotgun (WGS) entry which is preliminary data.</text>
</comment>
<evidence type="ECO:0000313" key="2">
    <source>
        <dbReference type="Proteomes" id="UP000814033"/>
    </source>
</evidence>
<keyword evidence="1" id="KW-0378">Hydrolase</keyword>
<reference evidence="1" key="2">
    <citation type="journal article" date="2022" name="New Phytol.">
        <title>Evolutionary transition to the ectomycorrhizal habit in the genomes of a hyperdiverse lineage of mushroom-forming fungi.</title>
        <authorList>
            <person name="Looney B."/>
            <person name="Miyauchi S."/>
            <person name="Morin E."/>
            <person name="Drula E."/>
            <person name="Courty P.E."/>
            <person name="Kohler A."/>
            <person name="Kuo A."/>
            <person name="LaButti K."/>
            <person name="Pangilinan J."/>
            <person name="Lipzen A."/>
            <person name="Riley R."/>
            <person name="Andreopoulos W."/>
            <person name="He G."/>
            <person name="Johnson J."/>
            <person name="Nolan M."/>
            <person name="Tritt A."/>
            <person name="Barry K.W."/>
            <person name="Grigoriev I.V."/>
            <person name="Nagy L.G."/>
            <person name="Hibbett D."/>
            <person name="Henrissat B."/>
            <person name="Matheny P.B."/>
            <person name="Labbe J."/>
            <person name="Martin F.M."/>
        </authorList>
    </citation>
    <scope>NUCLEOTIDE SEQUENCE</scope>
    <source>
        <strain evidence="1">FP105234-sp</strain>
    </source>
</reference>
<proteinExistence type="predicted"/>
<reference evidence="1" key="1">
    <citation type="submission" date="2021-02" db="EMBL/GenBank/DDBJ databases">
        <authorList>
            <consortium name="DOE Joint Genome Institute"/>
            <person name="Ahrendt S."/>
            <person name="Looney B.P."/>
            <person name="Miyauchi S."/>
            <person name="Morin E."/>
            <person name="Drula E."/>
            <person name="Courty P.E."/>
            <person name="Chicoki N."/>
            <person name="Fauchery L."/>
            <person name="Kohler A."/>
            <person name="Kuo A."/>
            <person name="Labutti K."/>
            <person name="Pangilinan J."/>
            <person name="Lipzen A."/>
            <person name="Riley R."/>
            <person name="Andreopoulos W."/>
            <person name="He G."/>
            <person name="Johnson J."/>
            <person name="Barry K.W."/>
            <person name="Grigoriev I.V."/>
            <person name="Nagy L."/>
            <person name="Hibbett D."/>
            <person name="Henrissat B."/>
            <person name="Matheny P.B."/>
            <person name="Labbe J."/>
            <person name="Martin F."/>
        </authorList>
    </citation>
    <scope>NUCLEOTIDE SEQUENCE</scope>
    <source>
        <strain evidence="1">FP105234-sp</strain>
    </source>
</reference>
<evidence type="ECO:0000313" key="1">
    <source>
        <dbReference type="EMBL" id="KAI0047036.1"/>
    </source>
</evidence>